<dbReference type="Proteomes" id="UP000479293">
    <property type="component" value="Unassembled WGS sequence"/>
</dbReference>
<evidence type="ECO:0000259" key="1">
    <source>
        <dbReference type="Pfam" id="PF01909"/>
    </source>
</evidence>
<comment type="caution">
    <text evidence="2">The sequence shown here is derived from an EMBL/GenBank/DDBJ whole genome shotgun (WGS) entry which is preliminary data.</text>
</comment>
<protein>
    <recommendedName>
        <fullName evidence="1">Polymerase nucleotidyl transferase domain-containing protein</fullName>
    </recommendedName>
</protein>
<feature type="domain" description="Polymerase nucleotidyl transferase" evidence="1">
    <location>
        <begin position="1"/>
        <end position="19"/>
    </location>
</feature>
<proteinExistence type="predicted"/>
<reference evidence="2 3" key="1">
    <citation type="submission" date="2019-10" db="EMBL/GenBank/DDBJ databases">
        <title>Draft Genome Sequence of Cytophagaceae sp. SJW1-29.</title>
        <authorList>
            <person name="Choi A."/>
        </authorList>
    </citation>
    <scope>NUCLEOTIDE SEQUENCE [LARGE SCALE GENOMIC DNA]</scope>
    <source>
        <strain evidence="2 3">SJW1-29</strain>
    </source>
</reference>
<accession>A0A7C9BDI5</accession>
<gene>
    <name evidence="2" type="ORF">GBK04_23895</name>
</gene>
<dbReference type="SUPFAM" id="SSF81301">
    <property type="entry name" value="Nucleotidyltransferase"/>
    <property type="match status" value="1"/>
</dbReference>
<dbReference type="GO" id="GO:0016779">
    <property type="term" value="F:nucleotidyltransferase activity"/>
    <property type="evidence" value="ECO:0007669"/>
    <property type="project" value="InterPro"/>
</dbReference>
<dbReference type="RefSeq" id="WP_152766355.1">
    <property type="nucleotide sequence ID" value="NZ_WHLY01000002.1"/>
</dbReference>
<name>A0A7C9BDI5_9BACT</name>
<dbReference type="InterPro" id="IPR043519">
    <property type="entry name" value="NT_sf"/>
</dbReference>
<evidence type="ECO:0000313" key="3">
    <source>
        <dbReference type="Proteomes" id="UP000479293"/>
    </source>
</evidence>
<dbReference type="InterPro" id="IPR002934">
    <property type="entry name" value="Polymerase_NTP_transf_dom"/>
</dbReference>
<sequence length="23" mass="2443">MFGSVVRDNFTASSDIDILANLG</sequence>
<dbReference type="EMBL" id="WHLY01000002">
    <property type="protein sequence ID" value="MPR36302.1"/>
    <property type="molecule type" value="Genomic_DNA"/>
</dbReference>
<dbReference type="Gene3D" id="3.30.460.10">
    <property type="entry name" value="Beta Polymerase, domain 2"/>
    <property type="match status" value="1"/>
</dbReference>
<evidence type="ECO:0000313" key="2">
    <source>
        <dbReference type="EMBL" id="MPR36302.1"/>
    </source>
</evidence>
<organism evidence="2 3">
    <name type="scientific">Salmonirosea aquatica</name>
    <dbReference type="NCBI Taxonomy" id="2654236"/>
    <lineage>
        <taxon>Bacteria</taxon>
        <taxon>Pseudomonadati</taxon>
        <taxon>Bacteroidota</taxon>
        <taxon>Cytophagia</taxon>
        <taxon>Cytophagales</taxon>
        <taxon>Spirosomataceae</taxon>
        <taxon>Salmonirosea</taxon>
    </lineage>
</organism>
<keyword evidence="3" id="KW-1185">Reference proteome</keyword>
<dbReference type="Pfam" id="PF01909">
    <property type="entry name" value="NTP_transf_2"/>
    <property type="match status" value="1"/>
</dbReference>
<dbReference type="AlphaFoldDB" id="A0A7C9BDI5"/>